<accession>A0A8T4IHR9</accession>
<proteinExistence type="inferred from homology"/>
<dbReference type="GO" id="GO:0004356">
    <property type="term" value="F:glutamine synthetase activity"/>
    <property type="evidence" value="ECO:0007669"/>
    <property type="project" value="InterPro"/>
</dbReference>
<dbReference type="Gene3D" id="3.30.590.10">
    <property type="entry name" value="Glutamine synthetase/guanido kinase, catalytic domain"/>
    <property type="match status" value="1"/>
</dbReference>
<keyword evidence="11" id="KW-1185">Reference proteome</keyword>
<dbReference type="InterPro" id="IPR008146">
    <property type="entry name" value="Gln_synth_cat_dom"/>
</dbReference>
<organism evidence="10 11">
    <name type="scientific">Streptomyces daliensis</name>
    <dbReference type="NCBI Taxonomy" id="299421"/>
    <lineage>
        <taxon>Bacteria</taxon>
        <taxon>Bacillati</taxon>
        <taxon>Actinomycetota</taxon>
        <taxon>Actinomycetes</taxon>
        <taxon>Kitasatosporales</taxon>
        <taxon>Streptomycetaceae</taxon>
        <taxon>Streptomyces</taxon>
    </lineage>
</organism>
<evidence type="ECO:0000256" key="1">
    <source>
        <dbReference type="ARBA" id="ARBA00009897"/>
    </source>
</evidence>
<dbReference type="SUPFAM" id="SSF54368">
    <property type="entry name" value="Glutamine synthetase, N-terminal domain"/>
    <property type="match status" value="1"/>
</dbReference>
<feature type="domain" description="GS catalytic" evidence="9">
    <location>
        <begin position="147"/>
        <end position="479"/>
    </location>
</feature>
<dbReference type="AlphaFoldDB" id="A0A8T4IHR9"/>
<evidence type="ECO:0000256" key="4">
    <source>
        <dbReference type="ARBA" id="ARBA00022840"/>
    </source>
</evidence>
<dbReference type="FunFam" id="3.30.590.10:FF:000005">
    <property type="entry name" value="Probable glutamine synthetase"/>
    <property type="match status" value="1"/>
</dbReference>
<dbReference type="Pfam" id="PF00120">
    <property type="entry name" value="Gln-synt_C"/>
    <property type="match status" value="1"/>
</dbReference>
<comment type="similarity">
    <text evidence="1 5 6">Belongs to the glutamine synthetase family.</text>
</comment>
<dbReference type="Gene3D" id="3.10.20.70">
    <property type="entry name" value="Glutamine synthetase, N-terminal domain"/>
    <property type="match status" value="1"/>
</dbReference>
<dbReference type="InterPro" id="IPR014746">
    <property type="entry name" value="Gln_synth/guanido_kin_cat_dom"/>
</dbReference>
<protein>
    <submittedName>
        <fullName evidence="10">Glutamine synthetase</fullName>
    </submittedName>
</protein>
<evidence type="ECO:0000256" key="3">
    <source>
        <dbReference type="ARBA" id="ARBA00022741"/>
    </source>
</evidence>
<evidence type="ECO:0000259" key="8">
    <source>
        <dbReference type="PROSITE" id="PS51986"/>
    </source>
</evidence>
<dbReference type="InterPro" id="IPR036651">
    <property type="entry name" value="Gln_synt_N_sf"/>
</dbReference>
<keyword evidence="2" id="KW-0436">Ligase</keyword>
<dbReference type="GO" id="GO:0042402">
    <property type="term" value="P:biogenic amine catabolic process"/>
    <property type="evidence" value="ECO:0007669"/>
    <property type="project" value="UniProtKB-ARBA"/>
</dbReference>
<dbReference type="GO" id="GO:0005524">
    <property type="term" value="F:ATP binding"/>
    <property type="evidence" value="ECO:0007669"/>
    <property type="project" value="UniProtKB-KW"/>
</dbReference>
<feature type="domain" description="GS beta-grasp" evidence="8">
    <location>
        <begin position="44"/>
        <end position="140"/>
    </location>
</feature>
<keyword evidence="4" id="KW-0067">ATP-binding</keyword>
<dbReference type="InterPro" id="IPR008147">
    <property type="entry name" value="Gln_synt_N"/>
</dbReference>
<dbReference type="SUPFAM" id="SSF55931">
    <property type="entry name" value="Glutamine synthetase/guanido kinase"/>
    <property type="match status" value="1"/>
</dbReference>
<dbReference type="PROSITE" id="PS51986">
    <property type="entry name" value="GS_BETA_GRASP"/>
    <property type="match status" value="1"/>
</dbReference>
<keyword evidence="3" id="KW-0547">Nucleotide-binding</keyword>
<dbReference type="SMART" id="SM01230">
    <property type="entry name" value="Gln-synt_C"/>
    <property type="match status" value="1"/>
</dbReference>
<comment type="caution">
    <text evidence="10">The sequence shown here is derived from an EMBL/GenBank/DDBJ whole genome shotgun (WGS) entry which is preliminary data.</text>
</comment>
<evidence type="ECO:0000256" key="2">
    <source>
        <dbReference type="ARBA" id="ARBA00022598"/>
    </source>
</evidence>
<dbReference type="FunFam" id="3.10.20.70:FF:000015">
    <property type="entry name" value="Putative glutamine synthetase"/>
    <property type="match status" value="1"/>
</dbReference>
<sequence length="479" mass="52849">MASGGPTGGPHVPDRTADRIPPQRTAHRTPPLAVDELRALVEAGEIDTVVLAFTDMQGRLQGKRFAARFFLAEVLDHGTEGCNYLLAVDVELNTVEGYAMSSWERGYGDFAMHGDTGTLRRVPWNPGTAMINADLAWHDGSPVVASPRQILRRQLDRLAERGWSAYVGTELEFMVFQDTYEQAWGSGYRGLTPANQYNVDYSVLGTARVEPLLRRIRNEMGGAGMTVESAKGECNYGQHEIAFRYDEALTTCDHHAIYKTGAKEIAAQEGQSLTFMAKYDEREGNSCHIHLSLRDEEGRPVMADEEGPYGMSRTMRHFLAGQLAGLRELSLLYAPNINSYKRFQPGSFAPTAVAWGPDNRTCALRVVGHGPSHRLENRVPGGDVNPYLAVAGMIAAGLHGVDHKLELPEACTGNAYTGEAEHVPATLREAADLWGASALARDAFGEEVVGHYLNMARVEQRAYDTAVTDWERYRSFERM</sequence>
<dbReference type="GO" id="GO:0006542">
    <property type="term" value="P:glutamine biosynthetic process"/>
    <property type="evidence" value="ECO:0007669"/>
    <property type="project" value="InterPro"/>
</dbReference>
<name>A0A8T4IHR9_9ACTN</name>
<reference evidence="10" key="1">
    <citation type="submission" date="2021-04" db="EMBL/GenBank/DDBJ databases">
        <title>Sequencing of actinobacteria type strains.</title>
        <authorList>
            <person name="Nguyen G.-S."/>
            <person name="Wentzel A."/>
        </authorList>
    </citation>
    <scope>NUCLEOTIDE SEQUENCE</scope>
    <source>
        <strain evidence="10">DSM 42095</strain>
    </source>
</reference>
<evidence type="ECO:0000313" key="11">
    <source>
        <dbReference type="Proteomes" id="UP000675554"/>
    </source>
</evidence>
<evidence type="ECO:0000313" key="10">
    <source>
        <dbReference type="EMBL" id="MBR7671581.1"/>
    </source>
</evidence>
<evidence type="ECO:0000256" key="7">
    <source>
        <dbReference type="SAM" id="MobiDB-lite"/>
    </source>
</evidence>
<dbReference type="PANTHER" id="PTHR43785:SF12">
    <property type="entry name" value="TYPE-1 GLUTAMINE SYNTHETASE 2"/>
    <property type="match status" value="1"/>
</dbReference>
<evidence type="ECO:0000259" key="9">
    <source>
        <dbReference type="PROSITE" id="PS51987"/>
    </source>
</evidence>
<dbReference type="GO" id="GO:0006576">
    <property type="term" value="P:biogenic amine metabolic process"/>
    <property type="evidence" value="ECO:0007669"/>
    <property type="project" value="UniProtKB-ARBA"/>
</dbReference>
<gene>
    <name evidence="10" type="ORF">KDA82_00700</name>
</gene>
<dbReference type="EMBL" id="JAGSMN010000012">
    <property type="protein sequence ID" value="MBR7671581.1"/>
    <property type="molecule type" value="Genomic_DNA"/>
</dbReference>
<dbReference type="Proteomes" id="UP000675554">
    <property type="component" value="Unassembled WGS sequence"/>
</dbReference>
<dbReference type="PANTHER" id="PTHR43785">
    <property type="entry name" value="GAMMA-GLUTAMYLPUTRESCINE SYNTHETASE"/>
    <property type="match status" value="1"/>
</dbReference>
<dbReference type="PROSITE" id="PS51987">
    <property type="entry name" value="GS_CATALYTIC"/>
    <property type="match status" value="1"/>
</dbReference>
<feature type="region of interest" description="Disordered" evidence="7">
    <location>
        <begin position="1"/>
        <end position="29"/>
    </location>
</feature>
<evidence type="ECO:0000256" key="5">
    <source>
        <dbReference type="PROSITE-ProRule" id="PRU01330"/>
    </source>
</evidence>
<evidence type="ECO:0000256" key="6">
    <source>
        <dbReference type="RuleBase" id="RU000384"/>
    </source>
</evidence>